<evidence type="ECO:0000313" key="9">
    <source>
        <dbReference type="EMBL" id="KUK44988.1"/>
    </source>
</evidence>
<dbReference type="PIRSF" id="PIRSF036432">
    <property type="entry name" value="Diphthine_synth"/>
    <property type="match status" value="1"/>
</dbReference>
<dbReference type="PATRIC" id="fig|301375.6.peg.1361"/>
<comment type="catalytic activity">
    <reaction evidence="6">
        <text>2-[(3S)-amino-3-carboxypropyl]-L-histidyl-[translation elongation factor 2] + 3 S-adenosyl-L-methionine = diphthine-[translation elongation factor 2] + 3 S-adenosyl-L-homocysteine + 3 H(+)</text>
        <dbReference type="Rhea" id="RHEA:36415"/>
        <dbReference type="Rhea" id="RHEA-COMP:9749"/>
        <dbReference type="Rhea" id="RHEA-COMP:10172"/>
        <dbReference type="ChEBI" id="CHEBI:15378"/>
        <dbReference type="ChEBI" id="CHEBI:57856"/>
        <dbReference type="ChEBI" id="CHEBI:59789"/>
        <dbReference type="ChEBI" id="CHEBI:73995"/>
        <dbReference type="ChEBI" id="CHEBI:82696"/>
        <dbReference type="EC" id="2.1.1.98"/>
    </reaction>
</comment>
<evidence type="ECO:0000256" key="5">
    <source>
        <dbReference type="ARBA" id="ARBA00022691"/>
    </source>
</evidence>
<sequence>MLSFVGLGLYDEKDVSVRGLETIREADMVYAEFYTSRLMGSSHEQLREFYGKEVRLLSREEVEVSPDEWMSNALDKKVAFLVGGDPMISTTHLDLRLRALKMGITTRIVHSSSIVTAVSGTTGLQNYRFGRSTSIPYPYLAGGKRIVAQSPYEVVVDNLERNLHTLLFLDIQTDRFMTAGEGAALLLEMERSAGRDRLAFSLGVGVARAGSEDAKVLADWLPRLAECDLGGPLHILVVPAKLHFMEAEGLVALAGAPKEIQETAEP</sequence>
<dbReference type="EC" id="2.1.1.98" evidence="6"/>
<evidence type="ECO:0000256" key="4">
    <source>
        <dbReference type="ARBA" id="ARBA00022679"/>
    </source>
</evidence>
<dbReference type="InterPro" id="IPR004551">
    <property type="entry name" value="Dphthn_synthase"/>
</dbReference>
<comment type="subunit">
    <text evidence="6">Homodimer.</text>
</comment>
<dbReference type="HAMAP" id="MF_01084">
    <property type="entry name" value="Diphthine_synth"/>
    <property type="match status" value="1"/>
</dbReference>
<dbReference type="CDD" id="cd11647">
    <property type="entry name" value="DHP5_DphB"/>
    <property type="match status" value="1"/>
</dbReference>
<dbReference type="EMBL" id="LGFT01000011">
    <property type="protein sequence ID" value="KUK44988.1"/>
    <property type="molecule type" value="Genomic_DNA"/>
</dbReference>
<dbReference type="EMBL" id="LGHB01000037">
    <property type="protein sequence ID" value="KUK95178.1"/>
    <property type="molecule type" value="Genomic_DNA"/>
</dbReference>
<dbReference type="GO" id="GO:0004164">
    <property type="term" value="F:diphthine synthase activity"/>
    <property type="evidence" value="ECO:0007669"/>
    <property type="project" value="UniProtKB-UniRule"/>
</dbReference>
<feature type="binding site" evidence="6 7">
    <location>
        <position position="169"/>
    </location>
    <ligand>
        <name>S-adenosyl-L-methionine</name>
        <dbReference type="ChEBI" id="CHEBI:59789"/>
    </ligand>
</feature>
<evidence type="ECO:0000256" key="2">
    <source>
        <dbReference type="ARBA" id="ARBA00006729"/>
    </source>
</evidence>
<dbReference type="GO" id="GO:0032259">
    <property type="term" value="P:methylation"/>
    <property type="evidence" value="ECO:0007669"/>
    <property type="project" value="UniProtKB-KW"/>
</dbReference>
<evidence type="ECO:0000256" key="3">
    <source>
        <dbReference type="ARBA" id="ARBA00022603"/>
    </source>
</evidence>
<protein>
    <recommendedName>
        <fullName evidence="6">Diphthine synthase</fullName>
        <ecNumber evidence="6">2.1.1.98</ecNumber>
    </recommendedName>
    <alternativeName>
        <fullName evidence="6">Diphthamide biosynthesis methyltransferase</fullName>
    </alternativeName>
</protein>
<evidence type="ECO:0000259" key="8">
    <source>
        <dbReference type="Pfam" id="PF00590"/>
    </source>
</evidence>
<feature type="binding site" evidence="6 7">
    <location>
        <position position="209"/>
    </location>
    <ligand>
        <name>S-adenosyl-L-methionine</name>
        <dbReference type="ChEBI" id="CHEBI:59789"/>
    </ligand>
</feature>
<dbReference type="GO" id="GO:0017183">
    <property type="term" value="P:protein histidyl modification to diphthamide"/>
    <property type="evidence" value="ECO:0007669"/>
    <property type="project" value="UniProtKB-UniRule"/>
</dbReference>
<feature type="binding site" evidence="6 7">
    <location>
        <begin position="113"/>
        <end position="114"/>
    </location>
    <ligand>
        <name>S-adenosyl-L-methionine</name>
        <dbReference type="ChEBI" id="CHEBI:59789"/>
    </ligand>
</feature>
<comment type="caution">
    <text evidence="10">The sequence shown here is derived from an EMBL/GenBank/DDBJ whole genome shotgun (WGS) entry which is preliminary data.</text>
</comment>
<evidence type="ECO:0000256" key="1">
    <source>
        <dbReference type="ARBA" id="ARBA00005156"/>
    </source>
</evidence>
<dbReference type="InterPro" id="IPR000878">
    <property type="entry name" value="4pyrrol_Mease"/>
</dbReference>
<evidence type="ECO:0000313" key="12">
    <source>
        <dbReference type="Proteomes" id="UP000057043"/>
    </source>
</evidence>
<reference evidence="11 12" key="2">
    <citation type="journal article" date="2015" name="MBio">
        <title>Genome-Resolved Metagenomic Analysis Reveals Roles for Candidate Phyla and Other Microbial Community Members in Biogeochemical Transformations in Oil Reservoirs.</title>
        <authorList>
            <person name="Hu P."/>
            <person name="Tom L."/>
            <person name="Singh A."/>
            <person name="Thomas B.C."/>
            <person name="Baker B.J."/>
            <person name="Piceno Y.M."/>
            <person name="Andersen G.L."/>
            <person name="Banfield J.F."/>
        </authorList>
    </citation>
    <scope>NUCLEOTIDE SEQUENCE [LARGE SCALE GENOMIC DNA]</scope>
    <source>
        <strain evidence="9">57_489</strain>
    </source>
</reference>
<dbReference type="PANTHER" id="PTHR10882:SF0">
    <property type="entry name" value="DIPHTHINE METHYL ESTER SYNTHASE"/>
    <property type="match status" value="1"/>
</dbReference>
<dbReference type="InterPro" id="IPR014776">
    <property type="entry name" value="4pyrrole_Mease_sub2"/>
</dbReference>
<dbReference type="AlphaFoldDB" id="A0A101IHD9"/>
<keyword evidence="3 6" id="KW-0489">Methyltransferase</keyword>
<dbReference type="PANTHER" id="PTHR10882">
    <property type="entry name" value="DIPHTHINE SYNTHASE"/>
    <property type="match status" value="1"/>
</dbReference>
<proteinExistence type="inferred from homology"/>
<dbReference type="NCBIfam" id="TIGR00522">
    <property type="entry name" value="dph5"/>
    <property type="match status" value="1"/>
</dbReference>
<keyword evidence="5 6" id="KW-0949">S-adenosyl-L-methionine</keyword>
<evidence type="ECO:0000313" key="11">
    <source>
        <dbReference type="Proteomes" id="UP000053961"/>
    </source>
</evidence>
<dbReference type="Proteomes" id="UP000057043">
    <property type="component" value="Unassembled WGS sequence"/>
</dbReference>
<name>A0A101IHD9_9EURY</name>
<evidence type="ECO:0000313" key="10">
    <source>
        <dbReference type="EMBL" id="KUK95178.1"/>
    </source>
</evidence>
<dbReference type="Gene3D" id="3.40.1010.10">
    <property type="entry name" value="Cobalt-precorrin-4 Transmethylase, Domain 1"/>
    <property type="match status" value="1"/>
</dbReference>
<dbReference type="InterPro" id="IPR035996">
    <property type="entry name" value="4pyrrol_Methylase_sf"/>
</dbReference>
<feature type="binding site" evidence="6 7">
    <location>
        <position position="85"/>
    </location>
    <ligand>
        <name>S-adenosyl-L-methionine</name>
        <dbReference type="ChEBI" id="CHEBI:59789"/>
    </ligand>
</feature>
<comment type="pathway">
    <text evidence="1 6">Protein modification; peptidyl-diphthamide biosynthesis.</text>
</comment>
<dbReference type="Gene3D" id="3.30.950.10">
    <property type="entry name" value="Methyltransferase, Cobalt-precorrin-4 Transmethylase, Domain 2"/>
    <property type="match status" value="1"/>
</dbReference>
<reference evidence="10" key="1">
    <citation type="journal article" date="2015" name="MBio">
        <title>Genome-resolved metagenomic analysis reveals roles for candidate phyla and other microbial community members in biogeochemical transformations in oil reservoirs.</title>
        <authorList>
            <person name="Hu P."/>
            <person name="Tom L."/>
            <person name="Singh A."/>
            <person name="Thomas B.C."/>
            <person name="Baker B.J."/>
            <person name="Piceno Y.M."/>
            <person name="Andersen G.L."/>
            <person name="Banfield J.F."/>
        </authorList>
    </citation>
    <scope>NUCLEOTIDE SEQUENCE [LARGE SCALE GENOMIC DNA]</scope>
    <source>
        <strain evidence="10">56_747</strain>
    </source>
</reference>
<dbReference type="SUPFAM" id="SSF53790">
    <property type="entry name" value="Tetrapyrrole methylase"/>
    <property type="match status" value="1"/>
</dbReference>
<dbReference type="InterPro" id="IPR014777">
    <property type="entry name" value="4pyrrole_Mease_sub1"/>
</dbReference>
<feature type="binding site" evidence="6 7">
    <location>
        <position position="9"/>
    </location>
    <ligand>
        <name>S-adenosyl-L-methionine</name>
        <dbReference type="ChEBI" id="CHEBI:59789"/>
    </ligand>
</feature>
<comment type="similarity">
    <text evidence="2 6">Belongs to the diphthine synthase family.</text>
</comment>
<organism evidence="10 11">
    <name type="scientific">Methanothrix harundinacea</name>
    <dbReference type="NCBI Taxonomy" id="301375"/>
    <lineage>
        <taxon>Archaea</taxon>
        <taxon>Methanobacteriati</taxon>
        <taxon>Methanobacteriota</taxon>
        <taxon>Stenosarchaea group</taxon>
        <taxon>Methanomicrobia</taxon>
        <taxon>Methanotrichales</taxon>
        <taxon>Methanotrichaceae</taxon>
        <taxon>Methanothrix</taxon>
    </lineage>
</organism>
<dbReference type="Pfam" id="PF00590">
    <property type="entry name" value="TP_methylase"/>
    <property type="match status" value="1"/>
</dbReference>
<accession>A0A101IHD9</accession>
<feature type="domain" description="Tetrapyrrole methylase" evidence="8">
    <location>
        <begin position="1"/>
        <end position="179"/>
    </location>
</feature>
<gene>
    <name evidence="6" type="primary">dphB</name>
    <name evidence="9" type="ORF">XD72_0694</name>
    <name evidence="10" type="ORF">XE07_1916</name>
</gene>
<feature type="binding site" evidence="6 7">
    <location>
        <position position="234"/>
    </location>
    <ligand>
        <name>S-adenosyl-L-methionine</name>
        <dbReference type="ChEBI" id="CHEBI:59789"/>
    </ligand>
</feature>
<evidence type="ECO:0000256" key="7">
    <source>
        <dbReference type="PIRSR" id="PIRSR036432-1"/>
    </source>
</evidence>
<comment type="function">
    <text evidence="6">S-adenosyl-L-methionine-dependent methyltransferase that catalyzes the trimethylation of the amino group of the modified target histidine residue in translation elongation factor 2 (EF-2), to form an intermediate called diphthine. The three successive methylation reactions represent the second step of diphthamide biosynthesis.</text>
</comment>
<feature type="binding site" evidence="6 7">
    <location>
        <position position="88"/>
    </location>
    <ligand>
        <name>S-adenosyl-L-methionine</name>
        <dbReference type="ChEBI" id="CHEBI:59789"/>
    </ligand>
</feature>
<dbReference type="Proteomes" id="UP000053961">
    <property type="component" value="Unassembled WGS sequence"/>
</dbReference>
<dbReference type="UniPathway" id="UPA00559"/>
<evidence type="ECO:0000256" key="6">
    <source>
        <dbReference type="HAMAP-Rule" id="MF_01084"/>
    </source>
</evidence>
<keyword evidence="4 6" id="KW-0808">Transferase</keyword>